<dbReference type="AlphaFoldDB" id="A0A4Y7IEF8"/>
<evidence type="ECO:0000313" key="4">
    <source>
        <dbReference type="Proteomes" id="UP000316621"/>
    </source>
</evidence>
<evidence type="ECO:0000256" key="2">
    <source>
        <dbReference type="SAM" id="MobiDB-lite"/>
    </source>
</evidence>
<accession>A0A4Y7IEF8</accession>
<dbReference type="OrthoDB" id="1938107at2759"/>
<dbReference type="Proteomes" id="UP000316621">
    <property type="component" value="Chromosome 1"/>
</dbReference>
<keyword evidence="4" id="KW-1185">Reference proteome</keyword>
<dbReference type="STRING" id="3469.A0A4Y7IEF8"/>
<proteinExistence type="predicted"/>
<dbReference type="PANTHER" id="PTHR36402:SF1">
    <property type="entry name" value="EXPRESSED PROTEIN"/>
    <property type="match status" value="1"/>
</dbReference>
<name>A0A4Y7IEF8_PAPSO</name>
<gene>
    <name evidence="3" type="ORF">C5167_039098</name>
</gene>
<feature type="compositionally biased region" description="Low complexity" evidence="2">
    <location>
        <begin position="30"/>
        <end position="47"/>
    </location>
</feature>
<evidence type="ECO:0000313" key="3">
    <source>
        <dbReference type="EMBL" id="RZC46150.1"/>
    </source>
</evidence>
<evidence type="ECO:0000256" key="1">
    <source>
        <dbReference type="SAM" id="Coils"/>
    </source>
</evidence>
<sequence length="208" mass="24269">MAASSSRQIFRSIPHSSPSHCLKTFLRFETTSSSSSPSLVTTKPSSSSHHKHEQEYSEPCNFLGSWKAPKDPKEAQAKLGLLRRDYAKQVRELRKDYFNEMELQRQEKQLKDEAKKEAIRIAKQERKAAKAAMSKARAAERQVFEEEFRQTLMKERAQNLDSWRLKERAREEKKLEKVKELRKQSSVWIEEADMEKKILEAIVDSNTL</sequence>
<reference evidence="3 4" key="1">
    <citation type="journal article" date="2018" name="Science">
        <title>The opium poppy genome and morphinan production.</title>
        <authorList>
            <person name="Guo L."/>
            <person name="Winzer T."/>
            <person name="Yang X."/>
            <person name="Li Y."/>
            <person name="Ning Z."/>
            <person name="He Z."/>
            <person name="Teodor R."/>
            <person name="Lu Y."/>
            <person name="Bowser T.A."/>
            <person name="Graham I.A."/>
            <person name="Ye K."/>
        </authorList>
    </citation>
    <scope>NUCLEOTIDE SEQUENCE [LARGE SCALE GENOMIC DNA]</scope>
    <source>
        <strain evidence="4">cv. HN1</strain>
        <tissue evidence="3">Leaves</tissue>
    </source>
</reference>
<keyword evidence="1" id="KW-0175">Coiled coil</keyword>
<dbReference type="Gramene" id="RZC46150">
    <property type="protein sequence ID" value="RZC46150"/>
    <property type="gene ID" value="C5167_039098"/>
</dbReference>
<organism evidence="3 4">
    <name type="scientific">Papaver somniferum</name>
    <name type="common">Opium poppy</name>
    <dbReference type="NCBI Taxonomy" id="3469"/>
    <lineage>
        <taxon>Eukaryota</taxon>
        <taxon>Viridiplantae</taxon>
        <taxon>Streptophyta</taxon>
        <taxon>Embryophyta</taxon>
        <taxon>Tracheophyta</taxon>
        <taxon>Spermatophyta</taxon>
        <taxon>Magnoliopsida</taxon>
        <taxon>Ranunculales</taxon>
        <taxon>Papaveraceae</taxon>
        <taxon>Papaveroideae</taxon>
        <taxon>Papaver</taxon>
    </lineage>
</organism>
<dbReference type="PANTHER" id="PTHR36402">
    <property type="entry name" value="EXPRESSED PROTEIN"/>
    <property type="match status" value="1"/>
</dbReference>
<feature type="region of interest" description="Disordered" evidence="2">
    <location>
        <begin position="30"/>
        <end position="68"/>
    </location>
</feature>
<dbReference type="EMBL" id="CM010715">
    <property type="protein sequence ID" value="RZC46150.1"/>
    <property type="molecule type" value="Genomic_DNA"/>
</dbReference>
<protein>
    <submittedName>
        <fullName evidence="3">Uncharacterized protein</fullName>
    </submittedName>
</protein>
<dbReference type="OMA" id="NWRMKEK"/>
<feature type="coiled-coil region" evidence="1">
    <location>
        <begin position="87"/>
        <end position="142"/>
    </location>
</feature>